<protein>
    <submittedName>
        <fullName evidence="1">Uncharacterized protein</fullName>
    </submittedName>
</protein>
<dbReference type="AlphaFoldDB" id="A0A3P7LF92"/>
<evidence type="ECO:0000313" key="1">
    <source>
        <dbReference type="EMBL" id="VDN10517.1"/>
    </source>
</evidence>
<evidence type="ECO:0000313" key="2">
    <source>
        <dbReference type="Proteomes" id="UP000281553"/>
    </source>
</evidence>
<accession>A0A3P7LF92</accession>
<dbReference type="Proteomes" id="UP000281553">
    <property type="component" value="Unassembled WGS sequence"/>
</dbReference>
<name>A0A3P7LF92_DIBLA</name>
<sequence length="211" mass="22872">MPDIPAAATDATDPDCGAKIKTISPTNAVGQLLFTSNAFPHKTVAEYIRLSDDNVDAAVDCLVGLAEEINACISVLTSSQPQQVNPEILTPLLDGLIEAAISSRALVLIDGFDTPPARDISKRLWMNQFVKSLGASKYETVDWAAIVPWGDVNDRDMLECQVGAVYGLLEFPAQMLVFIIAMCLLVKRLLDLTQEIQRFSPKTAVLIINGL</sequence>
<keyword evidence="2" id="KW-1185">Reference proteome</keyword>
<dbReference type="EMBL" id="UYRU01049319">
    <property type="protein sequence ID" value="VDN10517.1"/>
    <property type="molecule type" value="Genomic_DNA"/>
</dbReference>
<organism evidence="1 2">
    <name type="scientific">Dibothriocephalus latus</name>
    <name type="common">Fish tapeworm</name>
    <name type="synonym">Diphyllobothrium latum</name>
    <dbReference type="NCBI Taxonomy" id="60516"/>
    <lineage>
        <taxon>Eukaryota</taxon>
        <taxon>Metazoa</taxon>
        <taxon>Spiralia</taxon>
        <taxon>Lophotrochozoa</taxon>
        <taxon>Platyhelminthes</taxon>
        <taxon>Cestoda</taxon>
        <taxon>Eucestoda</taxon>
        <taxon>Diphyllobothriidea</taxon>
        <taxon>Diphyllobothriidae</taxon>
        <taxon>Dibothriocephalus</taxon>
    </lineage>
</organism>
<gene>
    <name evidence="1" type="ORF">DILT_LOCUS6348</name>
</gene>
<reference evidence="1 2" key="1">
    <citation type="submission" date="2018-11" db="EMBL/GenBank/DDBJ databases">
        <authorList>
            <consortium name="Pathogen Informatics"/>
        </authorList>
    </citation>
    <scope>NUCLEOTIDE SEQUENCE [LARGE SCALE GENOMIC DNA]</scope>
</reference>
<proteinExistence type="predicted"/>